<protein>
    <submittedName>
        <fullName evidence="1">Uncharacterized protein</fullName>
    </submittedName>
</protein>
<dbReference type="AlphaFoldDB" id="A0A9D2HJN8"/>
<reference evidence="1" key="1">
    <citation type="journal article" date="2021" name="PeerJ">
        <title>Extensive microbial diversity within the chicken gut microbiome revealed by metagenomics and culture.</title>
        <authorList>
            <person name="Gilroy R."/>
            <person name="Ravi A."/>
            <person name="Getino M."/>
            <person name="Pursley I."/>
            <person name="Horton D.L."/>
            <person name="Alikhan N.F."/>
            <person name="Baker D."/>
            <person name="Gharbi K."/>
            <person name="Hall N."/>
            <person name="Watson M."/>
            <person name="Adriaenssens E.M."/>
            <person name="Foster-Nyarko E."/>
            <person name="Jarju S."/>
            <person name="Secka A."/>
            <person name="Antonio M."/>
            <person name="Oren A."/>
            <person name="Chaudhuri R.R."/>
            <person name="La Ragione R."/>
            <person name="Hildebrand F."/>
            <person name="Pallen M.J."/>
        </authorList>
    </citation>
    <scope>NUCLEOTIDE SEQUENCE</scope>
    <source>
        <strain evidence="1">5032</strain>
    </source>
</reference>
<sequence length="91" mass="9862">MLTGERLTAADAATGCGHFLVGRWEAVWADPDAPRQGMVCALCRNAVASTRRAVMLGATVCRLHRPEARRVAPVHCPAFRTRRAEGVRHAA</sequence>
<dbReference type="Proteomes" id="UP000823821">
    <property type="component" value="Unassembled WGS sequence"/>
</dbReference>
<name>A0A9D2HJN8_9BACT</name>
<organism evidence="1 2">
    <name type="scientific">Candidatus Desulfovibrio intestinavium</name>
    <dbReference type="NCBI Taxonomy" id="2838534"/>
    <lineage>
        <taxon>Bacteria</taxon>
        <taxon>Pseudomonadati</taxon>
        <taxon>Thermodesulfobacteriota</taxon>
        <taxon>Desulfovibrionia</taxon>
        <taxon>Desulfovibrionales</taxon>
        <taxon>Desulfovibrionaceae</taxon>
        <taxon>Desulfovibrio</taxon>
    </lineage>
</organism>
<proteinExistence type="predicted"/>
<evidence type="ECO:0000313" key="2">
    <source>
        <dbReference type="Proteomes" id="UP000823821"/>
    </source>
</evidence>
<evidence type="ECO:0000313" key="1">
    <source>
        <dbReference type="EMBL" id="HJA78201.1"/>
    </source>
</evidence>
<comment type="caution">
    <text evidence="1">The sequence shown here is derived from an EMBL/GenBank/DDBJ whole genome shotgun (WGS) entry which is preliminary data.</text>
</comment>
<dbReference type="EMBL" id="DWZD01000011">
    <property type="protein sequence ID" value="HJA78201.1"/>
    <property type="molecule type" value="Genomic_DNA"/>
</dbReference>
<gene>
    <name evidence="1" type="ORF">H9784_01330</name>
</gene>
<accession>A0A9D2HJN8</accession>
<reference evidence="1" key="2">
    <citation type="submission" date="2021-04" db="EMBL/GenBank/DDBJ databases">
        <authorList>
            <person name="Gilroy R."/>
        </authorList>
    </citation>
    <scope>NUCLEOTIDE SEQUENCE</scope>
    <source>
        <strain evidence="1">5032</strain>
    </source>
</reference>